<name>A0A023FDG3_AMBCJ</name>
<proteinExistence type="evidence at transcript level"/>
<accession>A0A023FDG3</accession>
<dbReference type="AlphaFoldDB" id="A0A023FDG3"/>
<evidence type="ECO:0000313" key="1">
    <source>
        <dbReference type="EMBL" id="JAC18908.1"/>
    </source>
</evidence>
<organism evidence="1">
    <name type="scientific">Amblyomma cajennense</name>
    <name type="common">Cayenne tick</name>
    <name type="synonym">Acarus cajennensis</name>
    <dbReference type="NCBI Taxonomy" id="34607"/>
    <lineage>
        <taxon>Eukaryota</taxon>
        <taxon>Metazoa</taxon>
        <taxon>Ecdysozoa</taxon>
        <taxon>Arthropoda</taxon>
        <taxon>Chelicerata</taxon>
        <taxon>Arachnida</taxon>
        <taxon>Acari</taxon>
        <taxon>Parasitiformes</taxon>
        <taxon>Ixodida</taxon>
        <taxon>Ixodoidea</taxon>
        <taxon>Ixodidae</taxon>
        <taxon>Amblyomminae</taxon>
        <taxon>Amblyomma</taxon>
    </lineage>
</organism>
<reference evidence="1" key="1">
    <citation type="submission" date="2014-03" db="EMBL/GenBank/DDBJ databases">
        <title>The sialotranscriptome of Amblyomma triste, Amblyomma parvum and Amblyomma cajennense ticks, uncovered by 454-based RNA-seq.</title>
        <authorList>
            <person name="Garcia G.R."/>
            <person name="Gardinassi L.G."/>
            <person name="Ribeiro J.M."/>
            <person name="Anatriello E."/>
            <person name="Ferreira B.R."/>
            <person name="Moreira H.N."/>
            <person name="Mafra C."/>
            <person name="Olegario M.M."/>
            <person name="Szabo P.J."/>
            <person name="Miranda-Santos I.K."/>
            <person name="Maruyama S.R."/>
        </authorList>
    </citation>
    <scope>NUCLEOTIDE SEQUENCE</scope>
    <source>
        <strain evidence="1">Uberlandia</strain>
        <tissue evidence="1">Salivary glands</tissue>
    </source>
</reference>
<dbReference type="EMBL" id="GBBK01005574">
    <property type="protein sequence ID" value="JAC18908.1"/>
    <property type="molecule type" value="mRNA"/>
</dbReference>
<sequence>MLLTCSRGDHMSIRKLFRVFLPLSFLVSANTEINRKSLLLSVPFRFVVVYRMLGRHFFLTCVFGASLKQVAVYVTRQPKIDLNCASIAQKTSENLTSRPSEAR</sequence>
<protein>
    <submittedName>
        <fullName evidence="1">Putative secreted protein</fullName>
    </submittedName>
</protein>